<dbReference type="Proteomes" id="UP000054144">
    <property type="component" value="Unassembled WGS sequence"/>
</dbReference>
<organism evidence="1 2">
    <name type="scientific">Fistulina hepatica ATCC 64428</name>
    <dbReference type="NCBI Taxonomy" id="1128425"/>
    <lineage>
        <taxon>Eukaryota</taxon>
        <taxon>Fungi</taxon>
        <taxon>Dikarya</taxon>
        <taxon>Basidiomycota</taxon>
        <taxon>Agaricomycotina</taxon>
        <taxon>Agaricomycetes</taxon>
        <taxon>Agaricomycetidae</taxon>
        <taxon>Agaricales</taxon>
        <taxon>Fistulinaceae</taxon>
        <taxon>Fistulina</taxon>
    </lineage>
</organism>
<evidence type="ECO:0000313" key="2">
    <source>
        <dbReference type="Proteomes" id="UP000054144"/>
    </source>
</evidence>
<name>A0A0D7AIT1_9AGAR</name>
<accession>A0A0D7AIT1</accession>
<dbReference type="AlphaFoldDB" id="A0A0D7AIT1"/>
<gene>
    <name evidence="1" type="ORF">FISHEDRAFT_36903</name>
</gene>
<sequence length="287" mass="33640">AETMDDPTPPPACYPEEFQRHGTRLTTLSQRTAYRGIREKHKKPKRNSTDTHIEIVRAVATASGEEEPTNERIWRSLRDKDVTKKIHVFLWRLIHNAYKVGTYWDHIPDYEHWGICPHCRVPETMEHILTDCQIPGQELIWKMVQEVWENKGGKWSSMTLGKIMAAVIEKPRLRRRGRKTKGADRLYRILITEAAHLIWTLRCERRILNSDDPDKWQTTEEIINRWLARIDTRLTLDRIMTSRKKFGKKAIKAETVLQTWSGVLHGERDLPENWIVGPRVLVGNSAR</sequence>
<proteinExistence type="predicted"/>
<dbReference type="EMBL" id="KN881650">
    <property type="protein sequence ID" value="KIY51497.1"/>
    <property type="molecule type" value="Genomic_DNA"/>
</dbReference>
<protein>
    <recommendedName>
        <fullName evidence="3">Reverse transcriptase zinc-binding domain-containing protein</fullName>
    </recommendedName>
</protein>
<feature type="non-terminal residue" evidence="1">
    <location>
        <position position="1"/>
    </location>
</feature>
<evidence type="ECO:0000313" key="1">
    <source>
        <dbReference type="EMBL" id="KIY51497.1"/>
    </source>
</evidence>
<dbReference type="OrthoDB" id="3253907at2759"/>
<reference evidence="1 2" key="1">
    <citation type="journal article" date="2015" name="Fungal Genet. Biol.">
        <title>Evolution of novel wood decay mechanisms in Agaricales revealed by the genome sequences of Fistulina hepatica and Cylindrobasidium torrendii.</title>
        <authorList>
            <person name="Floudas D."/>
            <person name="Held B.W."/>
            <person name="Riley R."/>
            <person name="Nagy L.G."/>
            <person name="Koehler G."/>
            <person name="Ransdell A.S."/>
            <person name="Younus H."/>
            <person name="Chow J."/>
            <person name="Chiniquy J."/>
            <person name="Lipzen A."/>
            <person name="Tritt A."/>
            <person name="Sun H."/>
            <person name="Haridas S."/>
            <person name="LaButti K."/>
            <person name="Ohm R.A."/>
            <person name="Kues U."/>
            <person name="Blanchette R.A."/>
            <person name="Grigoriev I.V."/>
            <person name="Minto R.E."/>
            <person name="Hibbett D.S."/>
        </authorList>
    </citation>
    <scope>NUCLEOTIDE SEQUENCE [LARGE SCALE GENOMIC DNA]</scope>
    <source>
        <strain evidence="1 2">ATCC 64428</strain>
    </source>
</reference>
<evidence type="ECO:0008006" key="3">
    <source>
        <dbReference type="Google" id="ProtNLM"/>
    </source>
</evidence>
<keyword evidence="2" id="KW-1185">Reference proteome</keyword>